<dbReference type="PANTHER" id="PTHR11012:SF8">
    <property type="entry name" value="JUVENILE HORMONE-INDUCIBLE PROTEIN 26"/>
    <property type="match status" value="1"/>
</dbReference>
<organism evidence="2">
    <name type="scientific">Homalodisca liturata</name>
    <dbReference type="NCBI Taxonomy" id="320908"/>
    <lineage>
        <taxon>Eukaryota</taxon>
        <taxon>Metazoa</taxon>
        <taxon>Ecdysozoa</taxon>
        <taxon>Arthropoda</taxon>
        <taxon>Hexapoda</taxon>
        <taxon>Insecta</taxon>
        <taxon>Pterygota</taxon>
        <taxon>Neoptera</taxon>
        <taxon>Paraneoptera</taxon>
        <taxon>Hemiptera</taxon>
        <taxon>Auchenorrhyncha</taxon>
        <taxon>Membracoidea</taxon>
        <taxon>Cicadellidae</taxon>
        <taxon>Cicadellinae</taxon>
        <taxon>Proconiini</taxon>
        <taxon>Homalodisca</taxon>
    </lineage>
</organism>
<reference evidence="2" key="1">
    <citation type="submission" date="2015-11" db="EMBL/GenBank/DDBJ databases">
        <title>De novo transcriptome assembly of four potential Pierce s Disease insect vectors from Arizona vineyards.</title>
        <authorList>
            <person name="Tassone E.E."/>
        </authorList>
    </citation>
    <scope>NUCLEOTIDE SEQUENCE</scope>
</reference>
<name>A0A1B6HIT1_9HEMI</name>
<dbReference type="InterPro" id="IPR011009">
    <property type="entry name" value="Kinase-like_dom_sf"/>
</dbReference>
<dbReference type="Gene3D" id="3.90.1200.10">
    <property type="match status" value="1"/>
</dbReference>
<feature type="domain" description="CHK kinase-like" evidence="1">
    <location>
        <begin position="125"/>
        <end position="322"/>
    </location>
</feature>
<accession>A0A1B6HIT1</accession>
<dbReference type="InterPro" id="IPR015897">
    <property type="entry name" value="CHK_kinase-like"/>
</dbReference>
<gene>
    <name evidence="2" type="ORF">g.15358</name>
</gene>
<proteinExistence type="predicted"/>
<sequence>MADQKLKDILEKAADSGRFGNNFTFVDLIPSDVEGEDHFASAVIFAEVKLKNGSCDKHVKVVIKKQQHNAFVRDMMNTDPQFYNEALMYNEILPFMEKNGIVENSFPKSIYCNATLGDNFEDDILIFEDLKQDGYRLTAEKLFLDFDHCAVALKKLGRFHALSYSKKQENLERFLSVVSKLKETRWETHQRDESNKFLQVSIERGMLPLMEEGGEHKEILEEIMSHAYEDPHSLMKGLCKPEEPFAVLCHGDFCRNNMVFRYDADGKPEDVRFFDMATARYASPAIDLSFFLFLNTSVELRRTRWDELLQVYHDSLASALPDCRVPSLDIIRLEVTRRAFYGYVLCSFFIPMMLDPGSKTELDDFASLTPEEMDTSVRSKGGQQATDYVTDIVRDLIRMKSL</sequence>
<protein>
    <recommendedName>
        <fullName evidence="1">CHK kinase-like domain-containing protein</fullName>
    </recommendedName>
</protein>
<dbReference type="PANTHER" id="PTHR11012">
    <property type="entry name" value="PROTEIN KINASE-LIKE DOMAIN-CONTAINING"/>
    <property type="match status" value="1"/>
</dbReference>
<dbReference type="SMART" id="SM00587">
    <property type="entry name" value="CHK"/>
    <property type="match status" value="1"/>
</dbReference>
<evidence type="ECO:0000313" key="2">
    <source>
        <dbReference type="EMBL" id="JAS74604.1"/>
    </source>
</evidence>
<dbReference type="InterPro" id="IPR004119">
    <property type="entry name" value="EcKL"/>
</dbReference>
<dbReference type="EMBL" id="GECU01033102">
    <property type="protein sequence ID" value="JAS74604.1"/>
    <property type="molecule type" value="Transcribed_RNA"/>
</dbReference>
<dbReference type="Pfam" id="PF02958">
    <property type="entry name" value="EcKL"/>
    <property type="match status" value="1"/>
</dbReference>
<evidence type="ECO:0000259" key="1">
    <source>
        <dbReference type="SMART" id="SM00587"/>
    </source>
</evidence>
<dbReference type="SUPFAM" id="SSF56112">
    <property type="entry name" value="Protein kinase-like (PK-like)"/>
    <property type="match status" value="1"/>
</dbReference>
<dbReference type="AlphaFoldDB" id="A0A1B6HIT1"/>